<accession>A0A803MSP7</accession>
<organism evidence="2 3">
    <name type="scientific">Chenopodium quinoa</name>
    <name type="common">Quinoa</name>
    <dbReference type="NCBI Taxonomy" id="63459"/>
    <lineage>
        <taxon>Eukaryota</taxon>
        <taxon>Viridiplantae</taxon>
        <taxon>Streptophyta</taxon>
        <taxon>Embryophyta</taxon>
        <taxon>Tracheophyta</taxon>
        <taxon>Spermatophyta</taxon>
        <taxon>Magnoliopsida</taxon>
        <taxon>eudicotyledons</taxon>
        <taxon>Gunneridae</taxon>
        <taxon>Pentapetalae</taxon>
        <taxon>Caryophyllales</taxon>
        <taxon>Chenopodiaceae</taxon>
        <taxon>Chenopodioideae</taxon>
        <taxon>Atripliceae</taxon>
        <taxon>Chenopodium</taxon>
    </lineage>
</organism>
<dbReference type="PANTHER" id="PTHR33621:SF2">
    <property type="entry name" value="RIBOSOMAL L1 DOMAIN-CONTAINING PROTEIN"/>
    <property type="match status" value="1"/>
</dbReference>
<sequence length="296" mass="32955">MVWIASDKKYVQKIYYSDLAWPIGTILYFKQIHAVKSHLGITNENAERIETEVNGLAEFLAKPESETQEFPERSAINSSYALRTTATRTRCSTRTRAVEGTDARKTPATRTTRKRASQEASIQKNMEAEFEAEKDQSELTTVCFLEISEVVSGVSVEIEGQSEPQKEVEQQVDDGQEVINLDAQEGVTEMSNDSKKVDFHSFSRRDLQNLCKENKKPANTTNAAMAASLESLEIVEGLQELLMGCDSQVPSSPLMSKVPTIILRMDISHGSPRHSDVPSIAAVTFYTHPSSSFLKN</sequence>
<reference evidence="2" key="2">
    <citation type="submission" date="2021-03" db="UniProtKB">
        <authorList>
            <consortium name="EnsemblPlants"/>
        </authorList>
    </citation>
    <scope>IDENTIFICATION</scope>
</reference>
<feature type="region of interest" description="Disordered" evidence="1">
    <location>
        <begin position="91"/>
        <end position="122"/>
    </location>
</feature>
<dbReference type="AlphaFoldDB" id="A0A803MSP7"/>
<reference evidence="2" key="1">
    <citation type="journal article" date="2017" name="Nature">
        <title>The genome of Chenopodium quinoa.</title>
        <authorList>
            <person name="Jarvis D.E."/>
            <person name="Ho Y.S."/>
            <person name="Lightfoot D.J."/>
            <person name="Schmoeckel S.M."/>
            <person name="Li B."/>
            <person name="Borm T.J.A."/>
            <person name="Ohyanagi H."/>
            <person name="Mineta K."/>
            <person name="Michell C.T."/>
            <person name="Saber N."/>
            <person name="Kharbatia N.M."/>
            <person name="Rupper R.R."/>
            <person name="Sharp A.R."/>
            <person name="Dally N."/>
            <person name="Boughton B.A."/>
            <person name="Woo Y.H."/>
            <person name="Gao G."/>
            <person name="Schijlen E.G.W.M."/>
            <person name="Guo X."/>
            <person name="Momin A.A."/>
            <person name="Negrao S."/>
            <person name="Al-Babili S."/>
            <person name="Gehring C."/>
            <person name="Roessner U."/>
            <person name="Jung C."/>
            <person name="Murphy K."/>
            <person name="Arold S.T."/>
            <person name="Gojobori T."/>
            <person name="van der Linden C.G."/>
            <person name="van Loo E.N."/>
            <person name="Jellen E.N."/>
            <person name="Maughan P.J."/>
            <person name="Tester M."/>
        </authorList>
    </citation>
    <scope>NUCLEOTIDE SEQUENCE [LARGE SCALE GENOMIC DNA]</scope>
    <source>
        <strain evidence="2">cv. PI 614886</strain>
    </source>
</reference>
<dbReference type="PANTHER" id="PTHR33621">
    <property type="entry name" value="ASPARTIC/GLUTAMIC ACID-RICH PROTEIN"/>
    <property type="match status" value="1"/>
</dbReference>
<evidence type="ECO:0000313" key="3">
    <source>
        <dbReference type="Proteomes" id="UP000596660"/>
    </source>
</evidence>
<feature type="compositionally biased region" description="Basic and acidic residues" evidence="1">
    <location>
        <begin position="96"/>
        <end position="105"/>
    </location>
</feature>
<keyword evidence="3" id="KW-1185">Reference proteome</keyword>
<evidence type="ECO:0000313" key="2">
    <source>
        <dbReference type="EnsemblPlants" id="AUR62034598-RA:cds"/>
    </source>
</evidence>
<protein>
    <submittedName>
        <fullName evidence="2">Uncharacterized protein</fullName>
    </submittedName>
</protein>
<dbReference type="EnsemblPlants" id="AUR62034598-RA">
    <property type="protein sequence ID" value="AUR62034598-RA:cds"/>
    <property type="gene ID" value="AUR62034598"/>
</dbReference>
<dbReference type="Proteomes" id="UP000596660">
    <property type="component" value="Unplaced"/>
</dbReference>
<dbReference type="Gramene" id="AUR62034598-RA">
    <property type="protein sequence ID" value="AUR62034598-RA:cds"/>
    <property type="gene ID" value="AUR62034598"/>
</dbReference>
<name>A0A803MSP7_CHEQI</name>
<evidence type="ECO:0000256" key="1">
    <source>
        <dbReference type="SAM" id="MobiDB-lite"/>
    </source>
</evidence>
<proteinExistence type="predicted"/>